<feature type="domain" description="Solute-binding protein family 3/N-terminal" evidence="2">
    <location>
        <begin position="17"/>
        <end position="235"/>
    </location>
</feature>
<dbReference type="Proteomes" id="UP000613266">
    <property type="component" value="Unassembled WGS sequence"/>
</dbReference>
<evidence type="ECO:0000313" key="4">
    <source>
        <dbReference type="Proteomes" id="UP000613266"/>
    </source>
</evidence>
<organism evidence="3 4">
    <name type="scientific">Inhella proteolytica</name>
    <dbReference type="NCBI Taxonomy" id="2795029"/>
    <lineage>
        <taxon>Bacteria</taxon>
        <taxon>Pseudomonadati</taxon>
        <taxon>Pseudomonadota</taxon>
        <taxon>Betaproteobacteria</taxon>
        <taxon>Burkholderiales</taxon>
        <taxon>Sphaerotilaceae</taxon>
        <taxon>Inhella</taxon>
    </lineage>
</organism>
<dbReference type="SUPFAM" id="SSF53850">
    <property type="entry name" value="Periplasmic binding protein-like II"/>
    <property type="match status" value="1"/>
</dbReference>
<dbReference type="PANTHER" id="PTHR35936">
    <property type="entry name" value="MEMBRANE-BOUND LYTIC MUREIN TRANSGLYCOSYLASE F"/>
    <property type="match status" value="1"/>
</dbReference>
<dbReference type="Pfam" id="PF00497">
    <property type="entry name" value="SBP_bac_3"/>
    <property type="match status" value="1"/>
</dbReference>
<evidence type="ECO:0000313" key="3">
    <source>
        <dbReference type="EMBL" id="MBH9575907.1"/>
    </source>
</evidence>
<name>A0A931J2V2_9BURK</name>
<reference evidence="3" key="1">
    <citation type="submission" date="2020-12" db="EMBL/GenBank/DDBJ databases">
        <title>The genome sequence of Inhella sp. 1Y17.</title>
        <authorList>
            <person name="Liu Y."/>
        </authorList>
    </citation>
    <scope>NUCLEOTIDE SEQUENCE</scope>
    <source>
        <strain evidence="3">1Y17</strain>
    </source>
</reference>
<dbReference type="PANTHER" id="PTHR35936:SF25">
    <property type="entry name" value="ABC TRANSPORTER SUBSTRATE-BINDING PROTEIN"/>
    <property type="match status" value="1"/>
</dbReference>
<keyword evidence="1" id="KW-0732">Signal</keyword>
<keyword evidence="4" id="KW-1185">Reference proteome</keyword>
<proteinExistence type="predicted"/>
<sequence>MTFLLGCWIPVAQAQPVLEVRYDAGNPPFASERQGQAVGYYPQIVEAAARRAGLVLQGQAVPWMRALRALDEGQACAVGAYSTPTRRERYLLSEPVFRDRILVVGLRERRLPPVREVSDLQGLRVGMIRGWVYGPLEPHLPSLQRVDATYDDQLFMNLASGRVDVVLAVQYAAQYTMAQLGVDGQVLGELAQADLHLLCPRSPEFRALLEKFDPVVRELRRSGEMARIEAQALGK</sequence>
<protein>
    <submittedName>
        <fullName evidence="3">Transporter substrate-binding domain-containing protein</fullName>
    </submittedName>
</protein>
<dbReference type="InterPro" id="IPR001638">
    <property type="entry name" value="Solute-binding_3/MltF_N"/>
</dbReference>
<dbReference type="RefSeq" id="WP_198109529.1">
    <property type="nucleotide sequence ID" value="NZ_JAEDAK010000002.1"/>
</dbReference>
<comment type="caution">
    <text evidence="3">The sequence shown here is derived from an EMBL/GenBank/DDBJ whole genome shotgun (WGS) entry which is preliminary data.</text>
</comment>
<accession>A0A931J2V2</accession>
<dbReference type="Gene3D" id="3.40.190.10">
    <property type="entry name" value="Periplasmic binding protein-like II"/>
    <property type="match status" value="2"/>
</dbReference>
<dbReference type="SMART" id="SM00062">
    <property type="entry name" value="PBPb"/>
    <property type="match status" value="1"/>
</dbReference>
<dbReference type="EMBL" id="JAEDAK010000002">
    <property type="protein sequence ID" value="MBH9575907.1"/>
    <property type="molecule type" value="Genomic_DNA"/>
</dbReference>
<dbReference type="AlphaFoldDB" id="A0A931J2V2"/>
<evidence type="ECO:0000259" key="2">
    <source>
        <dbReference type="SMART" id="SM00062"/>
    </source>
</evidence>
<gene>
    <name evidence="3" type="ORF">I7X39_03215</name>
</gene>
<evidence type="ECO:0000256" key="1">
    <source>
        <dbReference type="ARBA" id="ARBA00022729"/>
    </source>
</evidence>